<gene>
    <name evidence="1" type="ORF">HHL14_27255</name>
</gene>
<protein>
    <submittedName>
        <fullName evidence="1">Uncharacterized protein</fullName>
    </submittedName>
</protein>
<organism evidence="1 2">
    <name type="scientific">Paraburkholderia antibiotica</name>
    <dbReference type="NCBI Taxonomy" id="2728839"/>
    <lineage>
        <taxon>Bacteria</taxon>
        <taxon>Pseudomonadati</taxon>
        <taxon>Pseudomonadota</taxon>
        <taxon>Betaproteobacteria</taxon>
        <taxon>Burkholderiales</taxon>
        <taxon>Burkholderiaceae</taxon>
        <taxon>Paraburkholderia</taxon>
    </lineage>
</organism>
<dbReference type="AlphaFoldDB" id="A0A7Y0FFU8"/>
<keyword evidence="2" id="KW-1185">Reference proteome</keyword>
<dbReference type="EMBL" id="JABBFZ010000022">
    <property type="protein sequence ID" value="NML34517.1"/>
    <property type="molecule type" value="Genomic_DNA"/>
</dbReference>
<accession>A0A7Y0FFU8</accession>
<evidence type="ECO:0000313" key="2">
    <source>
        <dbReference type="Proteomes" id="UP000583127"/>
    </source>
</evidence>
<dbReference type="RefSeq" id="WP_169500702.1">
    <property type="nucleotide sequence ID" value="NZ_JABBFZ010000022.1"/>
</dbReference>
<comment type="caution">
    <text evidence="1">The sequence shown here is derived from an EMBL/GenBank/DDBJ whole genome shotgun (WGS) entry which is preliminary data.</text>
</comment>
<evidence type="ECO:0000313" key="1">
    <source>
        <dbReference type="EMBL" id="NML34517.1"/>
    </source>
</evidence>
<sequence length="177" mass="19433">MTYHALHHGGNIVRNPNQEMYPAAIPAATDHIQQAAHKSPCVFSNTRLFDFSQKDGRRQAGLQQYLERVNAQGTPIQAGDVIGACVVPAFSLLLGFSWRVENPADGVGFMAATHFAGTDLGYFMANAEDSDCKLLDQPVWLKDNEIIDLTIAAWPAKTPDDLRFWVSPIIIVPKVGN</sequence>
<name>A0A7Y0FFU8_9BURK</name>
<proteinExistence type="predicted"/>
<reference evidence="1 2" key="1">
    <citation type="submission" date="2020-04" db="EMBL/GenBank/DDBJ databases">
        <title>Paraburkholderia sp. G-4-1-8 isolated from soil.</title>
        <authorList>
            <person name="Dahal R.H."/>
        </authorList>
    </citation>
    <scope>NUCLEOTIDE SEQUENCE [LARGE SCALE GENOMIC DNA]</scope>
    <source>
        <strain evidence="1 2">G-4-1-8</strain>
    </source>
</reference>
<dbReference type="Proteomes" id="UP000583127">
    <property type="component" value="Unassembled WGS sequence"/>
</dbReference>